<dbReference type="PANTHER" id="PTHR12791">
    <property type="entry name" value="GOLGI SNARE BET1-RELATED"/>
    <property type="match status" value="1"/>
</dbReference>
<evidence type="ECO:0000313" key="11">
    <source>
        <dbReference type="Proteomes" id="UP000252519"/>
    </source>
</evidence>
<dbReference type="STRING" id="29170.A0A368F691"/>
<keyword evidence="5" id="KW-1133">Transmembrane helix</keyword>
<dbReference type="InterPro" id="IPR000727">
    <property type="entry name" value="T_SNARE_dom"/>
</dbReference>
<keyword evidence="6" id="KW-0333">Golgi apparatus</keyword>
<dbReference type="GO" id="GO:0015031">
    <property type="term" value="P:protein transport"/>
    <property type="evidence" value="ECO:0007669"/>
    <property type="project" value="UniProtKB-KW"/>
</dbReference>
<comment type="subcellular location">
    <subcellularLocation>
        <location evidence="8">Endomembrane system</location>
        <topology evidence="8">Single-pass type IV membrane protein</topology>
    </subcellularLocation>
    <subcellularLocation>
        <location evidence="1">Golgi apparatus membrane</location>
    </subcellularLocation>
</comment>
<dbReference type="Gene3D" id="1.20.5.110">
    <property type="match status" value="1"/>
</dbReference>
<dbReference type="CDD" id="cd15853">
    <property type="entry name" value="SNARE_Bet1"/>
    <property type="match status" value="1"/>
</dbReference>
<dbReference type="SUPFAM" id="SSF58038">
    <property type="entry name" value="SNARE fusion complex"/>
    <property type="match status" value="1"/>
</dbReference>
<evidence type="ECO:0000256" key="2">
    <source>
        <dbReference type="ARBA" id="ARBA00022448"/>
    </source>
</evidence>
<dbReference type="GO" id="GO:0000139">
    <property type="term" value="C:Golgi membrane"/>
    <property type="evidence" value="ECO:0007669"/>
    <property type="project" value="UniProtKB-SubCell"/>
</dbReference>
<keyword evidence="3" id="KW-0812">Transmembrane</keyword>
<dbReference type="Proteomes" id="UP000252519">
    <property type="component" value="Unassembled WGS sequence"/>
</dbReference>
<accession>A0A368F691</accession>
<evidence type="ECO:0000256" key="7">
    <source>
        <dbReference type="ARBA" id="ARBA00023136"/>
    </source>
</evidence>
<proteinExistence type="predicted"/>
<evidence type="ECO:0000256" key="1">
    <source>
        <dbReference type="ARBA" id="ARBA00004394"/>
    </source>
</evidence>
<keyword evidence="7" id="KW-0472">Membrane</keyword>
<comment type="caution">
    <text evidence="10">The sequence shown here is derived from an EMBL/GenBank/DDBJ whole genome shotgun (WGS) entry which is preliminary data.</text>
</comment>
<dbReference type="AlphaFoldDB" id="A0A368F691"/>
<evidence type="ECO:0000256" key="4">
    <source>
        <dbReference type="ARBA" id="ARBA00022927"/>
    </source>
</evidence>
<keyword evidence="4" id="KW-0653">Protein transport</keyword>
<reference evidence="10 11" key="1">
    <citation type="submission" date="2014-10" db="EMBL/GenBank/DDBJ databases">
        <title>Draft genome of the hookworm Ancylostoma caninum.</title>
        <authorList>
            <person name="Mitreva M."/>
        </authorList>
    </citation>
    <scope>NUCLEOTIDE SEQUENCE [LARGE SCALE GENOMIC DNA]</scope>
    <source>
        <strain evidence="10 11">Baltimore</strain>
    </source>
</reference>
<dbReference type="InterPro" id="IPR039899">
    <property type="entry name" value="BET1_SNARE"/>
</dbReference>
<gene>
    <name evidence="10" type="ORF">ANCCAN_27783</name>
</gene>
<evidence type="ECO:0000313" key="10">
    <source>
        <dbReference type="EMBL" id="RCN26490.1"/>
    </source>
</evidence>
<feature type="domain" description="T-SNARE coiled-coil homology" evidence="9">
    <location>
        <begin position="10"/>
        <end position="49"/>
    </location>
</feature>
<name>A0A368F691_ANCCA</name>
<evidence type="ECO:0000256" key="3">
    <source>
        <dbReference type="ARBA" id="ARBA00022692"/>
    </source>
</evidence>
<dbReference type="PROSITE" id="PS50192">
    <property type="entry name" value="T_SNARE"/>
    <property type="match status" value="1"/>
</dbReference>
<evidence type="ECO:0000259" key="9">
    <source>
        <dbReference type="PROSITE" id="PS50192"/>
    </source>
</evidence>
<evidence type="ECO:0000256" key="8">
    <source>
        <dbReference type="ARBA" id="ARBA00046280"/>
    </source>
</evidence>
<evidence type="ECO:0000256" key="6">
    <source>
        <dbReference type="ARBA" id="ARBA00023034"/>
    </source>
</evidence>
<dbReference type="OrthoDB" id="5863599at2759"/>
<protein>
    <recommendedName>
        <fullName evidence="9">t-SNARE coiled-coil homology domain-containing protein</fullName>
    </recommendedName>
</protein>
<evidence type="ECO:0000256" key="5">
    <source>
        <dbReference type="ARBA" id="ARBA00022989"/>
    </source>
</evidence>
<sequence length="70" mass="7740">MDNGNGLCQVTISIGEDVREQNRLLNTMDDDFDSSKGLLMSTMKRLGIHLALGQLPEYADSRLPSEIITT</sequence>
<organism evidence="10 11">
    <name type="scientific">Ancylostoma caninum</name>
    <name type="common">Dog hookworm</name>
    <dbReference type="NCBI Taxonomy" id="29170"/>
    <lineage>
        <taxon>Eukaryota</taxon>
        <taxon>Metazoa</taxon>
        <taxon>Ecdysozoa</taxon>
        <taxon>Nematoda</taxon>
        <taxon>Chromadorea</taxon>
        <taxon>Rhabditida</taxon>
        <taxon>Rhabditina</taxon>
        <taxon>Rhabditomorpha</taxon>
        <taxon>Strongyloidea</taxon>
        <taxon>Ancylostomatidae</taxon>
        <taxon>Ancylostomatinae</taxon>
        <taxon>Ancylostoma</taxon>
    </lineage>
</organism>
<keyword evidence="11" id="KW-1185">Reference proteome</keyword>
<dbReference type="EMBL" id="JOJR01007119">
    <property type="protein sequence ID" value="RCN26490.1"/>
    <property type="molecule type" value="Genomic_DNA"/>
</dbReference>
<keyword evidence="2" id="KW-0813">Transport</keyword>